<dbReference type="PANTHER" id="PTHR23510">
    <property type="entry name" value="INNER MEMBRANE TRANSPORT PROTEIN YAJR"/>
    <property type="match status" value="1"/>
</dbReference>
<gene>
    <name evidence="7" type="ORF">PGLA1383_LOCUS37611</name>
</gene>
<evidence type="ECO:0000256" key="6">
    <source>
        <dbReference type="SAM" id="Phobius"/>
    </source>
</evidence>
<feature type="transmembrane region" description="Helical" evidence="6">
    <location>
        <begin position="186"/>
        <end position="207"/>
    </location>
</feature>
<name>A0A813G4R7_POLGL</name>
<sequence length="395" mass="42610">MAIGSEAMALAIGSEFTPVTASEEAAHQASSSESNGAAAAETSLEDTKEVDDAMSMPPKLSLCLILCMAFLTCANLVIVIPTATGYAQVLGGNSTLSGLLIGVTPILASFGVFGTYWVVKRSSFSTVIQCLNFGVVCGNILYALAELTGWPFTILFARSLIGFCGGLVIPPFYITQVVGIKRRSEVMFYFSAANVLGMAAGPLFAWLVEEVVHRLQIENLVWNTFTAPGWFMAAMYLIYMLLFGLLFQEPPATPAMISTEAKEPESRPGTGPRHTSLVGPIVCIWVTTVAGILNTCCEVYAVKMAQDYWGWTIANSALFLSAIVFCWRGQLAHGPLDLQSTGWGQCCVLLDYGLGSLAEQVAQHQRRKVLCHAAGYKLVPLKRKQRTSLWAMTGT</sequence>
<comment type="caution">
    <text evidence="7">The sequence shown here is derived from an EMBL/GenBank/DDBJ whole genome shotgun (WGS) entry which is preliminary data.</text>
</comment>
<evidence type="ECO:0000256" key="2">
    <source>
        <dbReference type="ARBA" id="ARBA00022692"/>
    </source>
</evidence>
<dbReference type="GO" id="GO:0016020">
    <property type="term" value="C:membrane"/>
    <property type="evidence" value="ECO:0007669"/>
    <property type="project" value="UniProtKB-SubCell"/>
</dbReference>
<evidence type="ECO:0000313" key="8">
    <source>
        <dbReference type="Proteomes" id="UP000654075"/>
    </source>
</evidence>
<evidence type="ECO:0000256" key="5">
    <source>
        <dbReference type="SAM" id="MobiDB-lite"/>
    </source>
</evidence>
<evidence type="ECO:0000256" key="3">
    <source>
        <dbReference type="ARBA" id="ARBA00022989"/>
    </source>
</evidence>
<feature type="transmembrane region" description="Helical" evidence="6">
    <location>
        <begin position="150"/>
        <end position="174"/>
    </location>
</feature>
<feature type="transmembrane region" description="Helical" evidence="6">
    <location>
        <begin position="227"/>
        <end position="247"/>
    </location>
</feature>
<feature type="transmembrane region" description="Helical" evidence="6">
    <location>
        <begin position="126"/>
        <end position="144"/>
    </location>
</feature>
<evidence type="ECO:0000256" key="4">
    <source>
        <dbReference type="ARBA" id="ARBA00023136"/>
    </source>
</evidence>
<keyword evidence="4 6" id="KW-0472">Membrane</keyword>
<dbReference type="Proteomes" id="UP000654075">
    <property type="component" value="Unassembled WGS sequence"/>
</dbReference>
<dbReference type="InterPro" id="IPR036259">
    <property type="entry name" value="MFS_trans_sf"/>
</dbReference>
<dbReference type="SUPFAM" id="SSF103473">
    <property type="entry name" value="MFS general substrate transporter"/>
    <property type="match status" value="1"/>
</dbReference>
<keyword evidence="3 6" id="KW-1133">Transmembrane helix</keyword>
<dbReference type="Gene3D" id="1.20.1250.20">
    <property type="entry name" value="MFS general substrate transporter like domains"/>
    <property type="match status" value="1"/>
</dbReference>
<feature type="region of interest" description="Disordered" evidence="5">
    <location>
        <begin position="23"/>
        <end position="42"/>
    </location>
</feature>
<dbReference type="AlphaFoldDB" id="A0A813G4R7"/>
<feature type="transmembrane region" description="Helical" evidence="6">
    <location>
        <begin position="62"/>
        <end position="84"/>
    </location>
</feature>
<keyword evidence="8" id="KW-1185">Reference proteome</keyword>
<dbReference type="EMBL" id="CAJNNV010027304">
    <property type="protein sequence ID" value="CAE8620041.1"/>
    <property type="molecule type" value="Genomic_DNA"/>
</dbReference>
<comment type="subcellular location">
    <subcellularLocation>
        <location evidence="1">Membrane</location>
        <topology evidence="1">Multi-pass membrane protein</topology>
    </subcellularLocation>
</comment>
<evidence type="ECO:0000256" key="1">
    <source>
        <dbReference type="ARBA" id="ARBA00004141"/>
    </source>
</evidence>
<accession>A0A813G4R7</accession>
<reference evidence="7" key="1">
    <citation type="submission" date="2021-02" db="EMBL/GenBank/DDBJ databases">
        <authorList>
            <person name="Dougan E. K."/>
            <person name="Rhodes N."/>
            <person name="Thang M."/>
            <person name="Chan C."/>
        </authorList>
    </citation>
    <scope>NUCLEOTIDE SEQUENCE</scope>
</reference>
<dbReference type="OrthoDB" id="2015447at2759"/>
<dbReference type="PANTHER" id="PTHR23510:SF64">
    <property type="entry name" value="INNER MEMBRANE TRANSPORT PROTEIN YAJR"/>
    <property type="match status" value="1"/>
</dbReference>
<dbReference type="InterPro" id="IPR011701">
    <property type="entry name" value="MFS"/>
</dbReference>
<feature type="transmembrane region" description="Helical" evidence="6">
    <location>
        <begin position="308"/>
        <end position="327"/>
    </location>
</feature>
<feature type="transmembrane region" description="Helical" evidence="6">
    <location>
        <begin position="96"/>
        <end position="119"/>
    </location>
</feature>
<dbReference type="InterPro" id="IPR051068">
    <property type="entry name" value="MFS_Domain-Containing_Protein"/>
</dbReference>
<dbReference type="GO" id="GO:0022857">
    <property type="term" value="F:transmembrane transporter activity"/>
    <property type="evidence" value="ECO:0007669"/>
    <property type="project" value="InterPro"/>
</dbReference>
<proteinExistence type="predicted"/>
<dbReference type="Pfam" id="PF07690">
    <property type="entry name" value="MFS_1"/>
    <property type="match status" value="1"/>
</dbReference>
<evidence type="ECO:0008006" key="9">
    <source>
        <dbReference type="Google" id="ProtNLM"/>
    </source>
</evidence>
<protein>
    <recommendedName>
        <fullName evidence="9">Major facilitator superfamily (MFS) profile domain-containing protein</fullName>
    </recommendedName>
</protein>
<feature type="transmembrane region" description="Helical" evidence="6">
    <location>
        <begin position="277"/>
        <end position="302"/>
    </location>
</feature>
<organism evidence="7 8">
    <name type="scientific">Polarella glacialis</name>
    <name type="common">Dinoflagellate</name>
    <dbReference type="NCBI Taxonomy" id="89957"/>
    <lineage>
        <taxon>Eukaryota</taxon>
        <taxon>Sar</taxon>
        <taxon>Alveolata</taxon>
        <taxon>Dinophyceae</taxon>
        <taxon>Suessiales</taxon>
        <taxon>Suessiaceae</taxon>
        <taxon>Polarella</taxon>
    </lineage>
</organism>
<keyword evidence="2 6" id="KW-0812">Transmembrane</keyword>
<evidence type="ECO:0000313" key="7">
    <source>
        <dbReference type="EMBL" id="CAE8620041.1"/>
    </source>
</evidence>